<reference evidence="2" key="1">
    <citation type="submission" date="2015-07" db="EMBL/GenBank/DDBJ databases">
        <title>Fjat-14205 dsm 2895.</title>
        <authorList>
            <person name="Liu B."/>
            <person name="Wang J."/>
            <person name="Zhu Y."/>
            <person name="Liu G."/>
            <person name="Chen Q."/>
            <person name="Chen Z."/>
            <person name="Lan J."/>
            <person name="Che J."/>
            <person name="Ge C."/>
            <person name="Shi H."/>
            <person name="Pan Z."/>
            <person name="Liu X."/>
        </authorList>
    </citation>
    <scope>NUCLEOTIDE SEQUENCE [LARGE SCALE GENOMIC DNA]</scope>
    <source>
        <strain evidence="2">DSM 25560</strain>
    </source>
</reference>
<evidence type="ECO:0000313" key="2">
    <source>
        <dbReference type="Proteomes" id="UP000050668"/>
    </source>
</evidence>
<organism evidence="1 2">
    <name type="scientific">Lysinibacillus contaminans</name>
    <dbReference type="NCBI Taxonomy" id="1293441"/>
    <lineage>
        <taxon>Bacteria</taxon>
        <taxon>Bacillati</taxon>
        <taxon>Bacillota</taxon>
        <taxon>Bacilli</taxon>
        <taxon>Bacillales</taxon>
        <taxon>Bacillaceae</taxon>
        <taxon>Lysinibacillus</taxon>
    </lineage>
</organism>
<dbReference type="Proteomes" id="UP000050668">
    <property type="component" value="Unassembled WGS sequence"/>
</dbReference>
<name>A0ABR5K0X7_9BACI</name>
<dbReference type="RefSeq" id="WP_053583179.1">
    <property type="nucleotide sequence ID" value="NZ_LGRV01000003.1"/>
</dbReference>
<dbReference type="EMBL" id="LGRV01000003">
    <property type="protein sequence ID" value="KOS68355.1"/>
    <property type="molecule type" value="Genomic_DNA"/>
</dbReference>
<sequence>MKEIIEKVHSIIDCFNIGYYHTVGNYSKNNFDTFYQYFNAPDKELRKHSFFLFMYLLGNLNAGHTGVLSSRKQYTKDQENPNTFYDFECYVEAFLLHHQQLQEVFPNIFHHTVYFLSNNEEVIGKKYEYYYRDIPKDLLYKLRHKILESNEHMKDMKQLPEMKYLLHEMDIEPFFKNDFL</sequence>
<proteinExistence type="predicted"/>
<gene>
    <name evidence="1" type="ORF">AEA09_07145</name>
</gene>
<accession>A0ABR5K0X7</accession>
<evidence type="ECO:0000313" key="1">
    <source>
        <dbReference type="EMBL" id="KOS68355.1"/>
    </source>
</evidence>
<keyword evidence="2" id="KW-1185">Reference proteome</keyword>
<comment type="caution">
    <text evidence="1">The sequence shown here is derived from an EMBL/GenBank/DDBJ whole genome shotgun (WGS) entry which is preliminary data.</text>
</comment>
<protein>
    <submittedName>
        <fullName evidence="1">Uncharacterized protein</fullName>
    </submittedName>
</protein>